<evidence type="ECO:0000259" key="6">
    <source>
        <dbReference type="PROSITE" id="PS50893"/>
    </source>
</evidence>
<dbReference type="PANTHER" id="PTHR43776">
    <property type="entry name" value="TRANSPORT ATP-BINDING PROTEIN"/>
    <property type="match status" value="1"/>
</dbReference>
<dbReference type="InterPro" id="IPR003439">
    <property type="entry name" value="ABC_transporter-like_ATP-bd"/>
</dbReference>
<dbReference type="PROSITE" id="PS50893">
    <property type="entry name" value="ABC_TRANSPORTER_2"/>
    <property type="match status" value="1"/>
</dbReference>
<keyword evidence="8" id="KW-1185">Reference proteome</keyword>
<dbReference type="InterPro" id="IPR027417">
    <property type="entry name" value="P-loop_NTPase"/>
</dbReference>
<keyword evidence="4" id="KW-0547">Nucleotide-binding</keyword>
<dbReference type="Pfam" id="PF00005">
    <property type="entry name" value="ABC_tran"/>
    <property type="match status" value="1"/>
</dbReference>
<evidence type="ECO:0000256" key="1">
    <source>
        <dbReference type="ARBA" id="ARBA00004417"/>
    </source>
</evidence>
<keyword evidence="5 7" id="KW-0067">ATP-binding</keyword>
<reference evidence="7 8" key="1">
    <citation type="journal article" date="2020" name="Int. J. Syst. Evol. Microbiol.">
        <title>Novel acetic acid bacteria from cider fermentations: Acetobacter conturbans sp. nov. and Acetobacter fallax sp. nov.</title>
        <authorList>
            <person name="Sombolestani A.S."/>
            <person name="Cleenwerck I."/>
            <person name="Cnockaert M."/>
            <person name="Borremans W."/>
            <person name="Wieme A.D."/>
            <person name="De Vuyst L."/>
            <person name="Vandamme P."/>
        </authorList>
    </citation>
    <scope>NUCLEOTIDE SEQUENCE [LARGE SCALE GENOMIC DNA]</scope>
    <source>
        <strain evidence="7 8">LMG 1627</strain>
    </source>
</reference>
<dbReference type="InterPro" id="IPR050319">
    <property type="entry name" value="ABC_transp_ATP-bind"/>
</dbReference>
<proteinExistence type="inferred from homology"/>
<dbReference type="Gene3D" id="3.40.50.300">
    <property type="entry name" value="P-loop containing nucleotide triphosphate hydrolases"/>
    <property type="match status" value="1"/>
</dbReference>
<dbReference type="GO" id="GO:0005524">
    <property type="term" value="F:ATP binding"/>
    <property type="evidence" value="ECO:0007669"/>
    <property type="project" value="UniProtKB-KW"/>
</dbReference>
<dbReference type="SMART" id="SM00382">
    <property type="entry name" value="AAA"/>
    <property type="match status" value="1"/>
</dbReference>
<dbReference type="InterPro" id="IPR003593">
    <property type="entry name" value="AAA+_ATPase"/>
</dbReference>
<dbReference type="CDD" id="cd03257">
    <property type="entry name" value="ABC_NikE_OppD_transporters"/>
    <property type="match status" value="1"/>
</dbReference>
<comment type="similarity">
    <text evidence="2">Belongs to the ABC transporter superfamily.</text>
</comment>
<comment type="subcellular location">
    <subcellularLocation>
        <location evidence="1">Cell inner membrane</location>
        <topology evidence="1">Peripheral membrane protein</topology>
    </subcellularLocation>
</comment>
<dbReference type="PANTHER" id="PTHR43776:SF7">
    <property type="entry name" value="D,D-DIPEPTIDE TRANSPORT ATP-BINDING PROTEIN DDPF-RELATED"/>
    <property type="match status" value="1"/>
</dbReference>
<dbReference type="InterPro" id="IPR017871">
    <property type="entry name" value="ABC_transporter-like_CS"/>
</dbReference>
<keyword evidence="3" id="KW-0813">Transport</keyword>
<dbReference type="NCBIfam" id="TIGR01727">
    <property type="entry name" value="oligo_HPY"/>
    <property type="match status" value="1"/>
</dbReference>
<protein>
    <submittedName>
        <fullName evidence="7">ATP-binding cassette domain-containing protein</fullName>
    </submittedName>
</protein>
<comment type="caution">
    <text evidence="7">The sequence shown here is derived from an EMBL/GenBank/DDBJ whole genome shotgun (WGS) entry which is preliminary data.</text>
</comment>
<dbReference type="Pfam" id="PF08352">
    <property type="entry name" value="oligo_HPY"/>
    <property type="match status" value="1"/>
</dbReference>
<evidence type="ECO:0000313" key="8">
    <source>
        <dbReference type="Proteomes" id="UP000631653"/>
    </source>
</evidence>
<evidence type="ECO:0000256" key="4">
    <source>
        <dbReference type="ARBA" id="ARBA00022741"/>
    </source>
</evidence>
<evidence type="ECO:0000313" key="7">
    <source>
        <dbReference type="EMBL" id="NHN88578.1"/>
    </source>
</evidence>
<dbReference type="InterPro" id="IPR013563">
    <property type="entry name" value="Oligopep_ABC_C"/>
</dbReference>
<evidence type="ECO:0000256" key="2">
    <source>
        <dbReference type="ARBA" id="ARBA00005417"/>
    </source>
</evidence>
<evidence type="ECO:0000256" key="3">
    <source>
        <dbReference type="ARBA" id="ARBA00022448"/>
    </source>
</evidence>
<dbReference type="PROSITE" id="PS00211">
    <property type="entry name" value="ABC_TRANSPORTER_1"/>
    <property type="match status" value="1"/>
</dbReference>
<accession>A0ABX0K2N8</accession>
<name>A0ABX0K2N8_9PROT</name>
<dbReference type="Proteomes" id="UP000631653">
    <property type="component" value="Unassembled WGS sequence"/>
</dbReference>
<evidence type="ECO:0000256" key="5">
    <source>
        <dbReference type="ARBA" id="ARBA00022840"/>
    </source>
</evidence>
<dbReference type="EMBL" id="WOSY01000006">
    <property type="protein sequence ID" value="NHN88578.1"/>
    <property type="molecule type" value="Genomic_DNA"/>
</dbReference>
<sequence>MTDILKAHDLCKDYRLSHGKTLRALDHVSLTVRSGEVLGLVGESGCGKSTLGRCLLRLTDLSSGNILFEDQDISRMNDRALRPVRRRMQMVFQDSYASLNPKRRIGDLVAEPLRVHPDANGKKRSRQVIEVRLEELMDLVSLPHSALARYPHEFSGGQRQRINIARALALSPRLIVADEPVSALDVSVQAQIVNLFTDLKEQLGLTYIFIAHDLAVVRQISTRVAVMYLGAIVELGDTDAVMQTPAHPYTMALISAVPKPVIGAHDERILLHGDVPSPISPPSGCRFHTRCPKAEGRCSAEAPALRDIGNGRQVACHFPLH</sequence>
<gene>
    <name evidence="7" type="ORF">GOB81_08035</name>
</gene>
<dbReference type="SUPFAM" id="SSF52540">
    <property type="entry name" value="P-loop containing nucleoside triphosphate hydrolases"/>
    <property type="match status" value="1"/>
</dbReference>
<organism evidence="7 8">
    <name type="scientific">Acetobacter conturbans</name>
    <dbReference type="NCBI Taxonomy" id="1737472"/>
    <lineage>
        <taxon>Bacteria</taxon>
        <taxon>Pseudomonadati</taxon>
        <taxon>Pseudomonadota</taxon>
        <taxon>Alphaproteobacteria</taxon>
        <taxon>Acetobacterales</taxon>
        <taxon>Acetobacteraceae</taxon>
        <taxon>Acetobacter</taxon>
    </lineage>
</organism>
<feature type="domain" description="ABC transporter" evidence="6">
    <location>
        <begin position="5"/>
        <end position="254"/>
    </location>
</feature>
<dbReference type="RefSeq" id="WP_173569875.1">
    <property type="nucleotide sequence ID" value="NZ_WOSY01000006.1"/>
</dbReference>